<name>A0A1I4CYP2_9BACL</name>
<evidence type="ECO:0000313" key="1">
    <source>
        <dbReference type="EMBL" id="SFK86372.1"/>
    </source>
</evidence>
<keyword evidence="2" id="KW-1185">Reference proteome</keyword>
<dbReference type="CDD" id="cd07064">
    <property type="entry name" value="AlkD_like_1"/>
    <property type="match status" value="1"/>
</dbReference>
<evidence type="ECO:0000313" key="2">
    <source>
        <dbReference type="Proteomes" id="UP000198915"/>
    </source>
</evidence>
<protein>
    <submittedName>
        <fullName evidence="1">DNA-7-methylguanine glycosylase</fullName>
    </submittedName>
</protein>
<dbReference type="SUPFAM" id="SSF48371">
    <property type="entry name" value="ARM repeat"/>
    <property type="match status" value="1"/>
</dbReference>
<dbReference type="InterPro" id="IPR016024">
    <property type="entry name" value="ARM-type_fold"/>
</dbReference>
<dbReference type="Gene3D" id="1.20.1660.10">
    <property type="entry name" value="Hypothetical protein (EF3068)"/>
    <property type="match status" value="1"/>
</dbReference>
<dbReference type="STRING" id="1884381.SAMN05518846_1227"/>
<dbReference type="EMBL" id="FORT01000022">
    <property type="protein sequence ID" value="SFK86372.1"/>
    <property type="molecule type" value="Genomic_DNA"/>
</dbReference>
<dbReference type="PANTHER" id="PTHR34070:SF1">
    <property type="entry name" value="DNA ALKYLATION REPAIR PROTEIN"/>
    <property type="match status" value="1"/>
</dbReference>
<organism evidence="1 2">
    <name type="scientific">Brevibacillus centrosporus</name>
    <dbReference type="NCBI Taxonomy" id="54910"/>
    <lineage>
        <taxon>Bacteria</taxon>
        <taxon>Bacillati</taxon>
        <taxon>Bacillota</taxon>
        <taxon>Bacilli</taxon>
        <taxon>Bacillales</taxon>
        <taxon>Paenibacillaceae</taxon>
        <taxon>Brevibacillus</taxon>
    </lineage>
</organism>
<sequence length="223" mass="26245">MTAMIHPFVEEAVRLFQEHANPELAGPMSKYMKDHFPFLGIKAPVRKELSKRLLKEQGIPDDWETVVRQLWAMPEREFQYVAMDLLEKVKKKLEAGHLRLVEELITTKSWWDTVDYLAAHTVGTLFRLFPVLIALTNERWIASGNLWLQRTTLLFQLSYKERTDQELLFSNIRIYKDSQEFFIQKAIGWSLREYAKTDADAVLRFVEQTTLASLSRREALKHF</sequence>
<dbReference type="Pfam" id="PF08713">
    <property type="entry name" value="DNA_alkylation"/>
    <property type="match status" value="1"/>
</dbReference>
<dbReference type="AlphaFoldDB" id="A0A1I4CYP2"/>
<dbReference type="Gene3D" id="1.25.40.290">
    <property type="entry name" value="ARM repeat domains"/>
    <property type="match status" value="1"/>
</dbReference>
<reference evidence="2" key="1">
    <citation type="submission" date="2016-10" db="EMBL/GenBank/DDBJ databases">
        <authorList>
            <person name="Varghese N."/>
            <person name="Submissions S."/>
        </authorList>
    </citation>
    <scope>NUCLEOTIDE SEQUENCE [LARGE SCALE GENOMIC DNA]</scope>
    <source>
        <strain evidence="2">OK042</strain>
    </source>
</reference>
<accession>A0A1I4CYP2</accession>
<dbReference type="InterPro" id="IPR014825">
    <property type="entry name" value="DNA_alkylation"/>
</dbReference>
<proteinExistence type="predicted"/>
<dbReference type="Proteomes" id="UP000198915">
    <property type="component" value="Unassembled WGS sequence"/>
</dbReference>
<gene>
    <name evidence="1" type="ORF">SAMN05518846_1227</name>
</gene>
<dbReference type="PANTHER" id="PTHR34070">
    <property type="entry name" value="ARMADILLO-TYPE FOLD"/>
    <property type="match status" value="1"/>
</dbReference>